<accession>A0ABR8DHZ2</accession>
<dbReference type="Proteomes" id="UP000661112">
    <property type="component" value="Unassembled WGS sequence"/>
</dbReference>
<dbReference type="EMBL" id="JACJSG010000083">
    <property type="protein sequence ID" value="MBD2505388.1"/>
    <property type="molecule type" value="Genomic_DNA"/>
</dbReference>
<reference evidence="1 2" key="1">
    <citation type="journal article" date="2020" name="ISME J.">
        <title>Comparative genomics reveals insights into cyanobacterial evolution and habitat adaptation.</title>
        <authorList>
            <person name="Chen M.Y."/>
            <person name="Teng W.K."/>
            <person name="Zhao L."/>
            <person name="Hu C.X."/>
            <person name="Zhou Y.K."/>
            <person name="Han B.P."/>
            <person name="Song L.R."/>
            <person name="Shu W.S."/>
        </authorList>
    </citation>
    <scope>NUCLEOTIDE SEQUENCE [LARGE SCALE GENOMIC DNA]</scope>
    <source>
        <strain evidence="1 2">FACHB-119</strain>
    </source>
</reference>
<dbReference type="RefSeq" id="WP_190480144.1">
    <property type="nucleotide sequence ID" value="NZ_JACJSG010000083.1"/>
</dbReference>
<proteinExistence type="predicted"/>
<protein>
    <submittedName>
        <fullName evidence="1">Uncharacterized protein</fullName>
    </submittedName>
</protein>
<keyword evidence="2" id="KW-1185">Reference proteome</keyword>
<name>A0ABR8DHZ2_9NOST</name>
<sequence length="126" mass="14621">MSNKENFDFEFYGVKLATMLSEPNLSPADFIKNYINTSNKATDLDLCLLCKIIIELQSKNETVLNQMLVEIEKSYPNLAKEGFQDGWDLTYNNYRQKIKDKNTIKGLEFINQKFDIFLNQAESFGN</sequence>
<gene>
    <name evidence="1" type="ORF">H6G83_33140</name>
</gene>
<evidence type="ECO:0000313" key="2">
    <source>
        <dbReference type="Proteomes" id="UP000661112"/>
    </source>
</evidence>
<evidence type="ECO:0000313" key="1">
    <source>
        <dbReference type="EMBL" id="MBD2505388.1"/>
    </source>
</evidence>
<organism evidence="1 2">
    <name type="scientific">Anabaena azotica FACHB-119</name>
    <dbReference type="NCBI Taxonomy" id="947527"/>
    <lineage>
        <taxon>Bacteria</taxon>
        <taxon>Bacillati</taxon>
        <taxon>Cyanobacteriota</taxon>
        <taxon>Cyanophyceae</taxon>
        <taxon>Nostocales</taxon>
        <taxon>Nostocaceae</taxon>
        <taxon>Anabaena</taxon>
        <taxon>Anabaena azotica</taxon>
    </lineage>
</organism>
<comment type="caution">
    <text evidence="1">The sequence shown here is derived from an EMBL/GenBank/DDBJ whole genome shotgun (WGS) entry which is preliminary data.</text>
</comment>